<sequence>MGKSVWINCEVVAMLNTLAEHKNSHKSGNGWKSSVWTPVIHAIHKANPAADPKKDQKKAKSKLEYLKSTFETYVFVAKFSGTGWDDTEKHATGTQEYIDRFVATHGSQYKRCFETSCPYYTMLDSLYDKMVNRATGDNVLTFRRKKSSKKGKNTAVEQENGMDTGSSAAVKTTPSGDATSCEPMTELNIGENDAREGAFGGNDGTGAYDDELSQSSPKPTQPTRSRTRAVSKDEDDSDSPKARKRRKSDSSAGSTGTAKRNAAAGSQLARSVDNLAASMGKPIVTSEDMSYVSEVINILKDDSLLPPDPNGRLFRHVLKALTNDRPLAMGSIAEERHVRRKGVLAGILEDTGIQIPDDF</sequence>
<feature type="compositionally biased region" description="Polar residues" evidence="1">
    <location>
        <begin position="213"/>
        <end position="224"/>
    </location>
</feature>
<feature type="compositionally biased region" description="Polar residues" evidence="1">
    <location>
        <begin position="155"/>
        <end position="178"/>
    </location>
</feature>
<dbReference type="PANTHER" id="PTHR46934:SF12">
    <property type="entry name" value="MYB_SANT-LIKE DOMAIN-CONTAINING PROTEIN"/>
    <property type="match status" value="1"/>
</dbReference>
<dbReference type="Pfam" id="PF12776">
    <property type="entry name" value="Myb_DNA-bind_3"/>
    <property type="match status" value="1"/>
</dbReference>
<accession>A0AAD7HHN2</accession>
<organism evidence="3 4">
    <name type="scientific">Mycena maculata</name>
    <dbReference type="NCBI Taxonomy" id="230809"/>
    <lineage>
        <taxon>Eukaryota</taxon>
        <taxon>Fungi</taxon>
        <taxon>Dikarya</taxon>
        <taxon>Basidiomycota</taxon>
        <taxon>Agaricomycotina</taxon>
        <taxon>Agaricomycetes</taxon>
        <taxon>Agaricomycetidae</taxon>
        <taxon>Agaricales</taxon>
        <taxon>Marasmiineae</taxon>
        <taxon>Mycenaceae</taxon>
        <taxon>Mycena</taxon>
    </lineage>
</organism>
<feature type="region of interest" description="Disordered" evidence="1">
    <location>
        <begin position="144"/>
        <end position="267"/>
    </location>
</feature>
<protein>
    <recommendedName>
        <fullName evidence="2">Myb/SANT-like domain-containing protein</fullName>
    </recommendedName>
</protein>
<proteinExistence type="predicted"/>
<gene>
    <name evidence="3" type="ORF">DFH07DRAFT_972446</name>
</gene>
<keyword evidence="4" id="KW-1185">Reference proteome</keyword>
<reference evidence="3" key="1">
    <citation type="submission" date="2023-03" db="EMBL/GenBank/DDBJ databases">
        <title>Massive genome expansion in bonnet fungi (Mycena s.s.) driven by repeated elements and novel gene families across ecological guilds.</title>
        <authorList>
            <consortium name="Lawrence Berkeley National Laboratory"/>
            <person name="Harder C.B."/>
            <person name="Miyauchi S."/>
            <person name="Viragh M."/>
            <person name="Kuo A."/>
            <person name="Thoen E."/>
            <person name="Andreopoulos B."/>
            <person name="Lu D."/>
            <person name="Skrede I."/>
            <person name="Drula E."/>
            <person name="Henrissat B."/>
            <person name="Morin E."/>
            <person name="Kohler A."/>
            <person name="Barry K."/>
            <person name="LaButti K."/>
            <person name="Morin E."/>
            <person name="Salamov A."/>
            <person name="Lipzen A."/>
            <person name="Mereny Z."/>
            <person name="Hegedus B."/>
            <person name="Baldrian P."/>
            <person name="Stursova M."/>
            <person name="Weitz H."/>
            <person name="Taylor A."/>
            <person name="Grigoriev I.V."/>
            <person name="Nagy L.G."/>
            <person name="Martin F."/>
            <person name="Kauserud H."/>
        </authorList>
    </citation>
    <scope>NUCLEOTIDE SEQUENCE</scope>
    <source>
        <strain evidence="3">CBHHK188m</strain>
    </source>
</reference>
<dbReference type="InterPro" id="IPR024752">
    <property type="entry name" value="Myb/SANT-like_dom"/>
</dbReference>
<evidence type="ECO:0000313" key="3">
    <source>
        <dbReference type="EMBL" id="KAJ7720979.1"/>
    </source>
</evidence>
<dbReference type="AlphaFoldDB" id="A0AAD7HHN2"/>
<evidence type="ECO:0000256" key="1">
    <source>
        <dbReference type="SAM" id="MobiDB-lite"/>
    </source>
</evidence>
<evidence type="ECO:0000313" key="4">
    <source>
        <dbReference type="Proteomes" id="UP001215280"/>
    </source>
</evidence>
<dbReference type="PANTHER" id="PTHR46934">
    <property type="entry name" value="MYB_DNA-BIND_3 DOMAIN-CONTAINING PROTEIN-RELATED"/>
    <property type="match status" value="1"/>
</dbReference>
<comment type="caution">
    <text evidence="3">The sequence shown here is derived from an EMBL/GenBank/DDBJ whole genome shotgun (WGS) entry which is preliminary data.</text>
</comment>
<feature type="domain" description="Myb/SANT-like" evidence="2">
    <location>
        <begin position="14"/>
        <end position="97"/>
    </location>
</feature>
<evidence type="ECO:0000259" key="2">
    <source>
        <dbReference type="Pfam" id="PF12776"/>
    </source>
</evidence>
<dbReference type="EMBL" id="JARJLG010000273">
    <property type="protein sequence ID" value="KAJ7720979.1"/>
    <property type="molecule type" value="Genomic_DNA"/>
</dbReference>
<dbReference type="Proteomes" id="UP001215280">
    <property type="component" value="Unassembled WGS sequence"/>
</dbReference>
<name>A0AAD7HHN2_9AGAR</name>